<dbReference type="Gramene" id="EOY08449">
    <property type="protein sequence ID" value="EOY08449"/>
    <property type="gene ID" value="TCM_022892"/>
</dbReference>
<dbReference type="Proteomes" id="UP000026915">
    <property type="component" value="Chromosome 5"/>
</dbReference>
<name>A0A061F1P9_THECC</name>
<organism evidence="1 2">
    <name type="scientific">Theobroma cacao</name>
    <name type="common">Cacao</name>
    <name type="synonym">Cocoa</name>
    <dbReference type="NCBI Taxonomy" id="3641"/>
    <lineage>
        <taxon>Eukaryota</taxon>
        <taxon>Viridiplantae</taxon>
        <taxon>Streptophyta</taxon>
        <taxon>Embryophyta</taxon>
        <taxon>Tracheophyta</taxon>
        <taxon>Spermatophyta</taxon>
        <taxon>Magnoliopsida</taxon>
        <taxon>eudicotyledons</taxon>
        <taxon>Gunneridae</taxon>
        <taxon>Pentapetalae</taxon>
        <taxon>rosids</taxon>
        <taxon>malvids</taxon>
        <taxon>Malvales</taxon>
        <taxon>Malvaceae</taxon>
        <taxon>Byttnerioideae</taxon>
        <taxon>Theobroma</taxon>
    </lineage>
</organism>
<accession>A0A061F1P9</accession>
<gene>
    <name evidence="1" type="ORF">TCM_022892</name>
</gene>
<dbReference type="EMBL" id="CM001883">
    <property type="protein sequence ID" value="EOY08449.1"/>
    <property type="molecule type" value="Genomic_DNA"/>
</dbReference>
<dbReference type="HOGENOM" id="CLU_2626947_0_0_1"/>
<evidence type="ECO:0000313" key="2">
    <source>
        <dbReference type="Proteomes" id="UP000026915"/>
    </source>
</evidence>
<protein>
    <submittedName>
        <fullName evidence="1">Uncharacterized protein</fullName>
    </submittedName>
</protein>
<sequence length="78" mass="8782">MWSIWPFYIINHDKQLDFKEERETGEMQKGICHSKGAKLAESTGCIAMSIFDGTLKAQPLKTATQAIVINLKLLQLTT</sequence>
<dbReference type="AlphaFoldDB" id="A0A061F1P9"/>
<proteinExistence type="predicted"/>
<evidence type="ECO:0000313" key="1">
    <source>
        <dbReference type="EMBL" id="EOY08449.1"/>
    </source>
</evidence>
<reference evidence="1 2" key="1">
    <citation type="journal article" date="2013" name="Genome Biol.">
        <title>The genome sequence of the most widely cultivated cacao type and its use to identify candidate genes regulating pod color.</title>
        <authorList>
            <person name="Motamayor J.C."/>
            <person name="Mockaitis K."/>
            <person name="Schmutz J."/>
            <person name="Haiminen N."/>
            <person name="Iii D.L."/>
            <person name="Cornejo O."/>
            <person name="Findley S.D."/>
            <person name="Zheng P."/>
            <person name="Utro F."/>
            <person name="Royaert S."/>
            <person name="Saski C."/>
            <person name="Jenkins J."/>
            <person name="Podicheti R."/>
            <person name="Zhao M."/>
            <person name="Scheffler B.E."/>
            <person name="Stack J.C."/>
            <person name="Feltus F.A."/>
            <person name="Mustiga G.M."/>
            <person name="Amores F."/>
            <person name="Phillips W."/>
            <person name="Marelli J.P."/>
            <person name="May G.D."/>
            <person name="Shapiro H."/>
            <person name="Ma J."/>
            <person name="Bustamante C.D."/>
            <person name="Schnell R.J."/>
            <person name="Main D."/>
            <person name="Gilbert D."/>
            <person name="Parida L."/>
            <person name="Kuhn D.N."/>
        </authorList>
    </citation>
    <scope>NUCLEOTIDE SEQUENCE [LARGE SCALE GENOMIC DNA]</scope>
    <source>
        <strain evidence="2">cv. Matina 1-6</strain>
    </source>
</reference>
<dbReference type="InParanoid" id="A0A061F1P9"/>
<keyword evidence="2" id="KW-1185">Reference proteome</keyword>